<dbReference type="OrthoDB" id="360910at2"/>
<evidence type="ECO:0000313" key="2">
    <source>
        <dbReference type="Proteomes" id="UP000006852"/>
    </source>
</evidence>
<keyword evidence="2" id="KW-1185">Reference proteome</keyword>
<reference evidence="1 2" key="1">
    <citation type="journal article" date="2011" name="Stand. Genomic Sci.">
        <title>Complete genome sequence of Treponema succinifaciens type strain (6091).</title>
        <authorList>
            <person name="Han C."/>
            <person name="Gronow S."/>
            <person name="Teshima H."/>
            <person name="Lapidus A."/>
            <person name="Nolan M."/>
            <person name="Lucas S."/>
            <person name="Hammon N."/>
            <person name="Deshpande S."/>
            <person name="Cheng J.F."/>
            <person name="Zeytun A."/>
            <person name="Tapia R."/>
            <person name="Goodwin L."/>
            <person name="Pitluck S."/>
            <person name="Liolios K."/>
            <person name="Pagani I."/>
            <person name="Ivanova N."/>
            <person name="Mavromatis K."/>
            <person name="Mikhailova N."/>
            <person name="Huntemann M."/>
            <person name="Pati A."/>
            <person name="Chen A."/>
            <person name="Palaniappan K."/>
            <person name="Land M."/>
            <person name="Hauser L."/>
            <person name="Brambilla E.M."/>
            <person name="Rohde M."/>
            <person name="Goker M."/>
            <person name="Woyke T."/>
            <person name="Bristow J."/>
            <person name="Eisen J.A."/>
            <person name="Markowitz V."/>
            <person name="Hugenholtz P."/>
            <person name="Kyrpides N.C."/>
            <person name="Klenk H.P."/>
            <person name="Detter J.C."/>
        </authorList>
    </citation>
    <scope>NUCLEOTIDE SEQUENCE [LARGE SCALE GENOMIC DNA]</scope>
    <source>
        <strain evidence="2">ATCC 33096 / DSM 2489 / 6091</strain>
    </source>
</reference>
<dbReference type="HOGENOM" id="CLU_082942_0_0_12"/>
<dbReference type="Proteomes" id="UP000006852">
    <property type="component" value="Chromosome"/>
</dbReference>
<dbReference type="KEGG" id="tsu:Tresu_2025"/>
<dbReference type="RefSeq" id="WP_013702154.1">
    <property type="nucleotide sequence ID" value="NC_015385.1"/>
</dbReference>
<dbReference type="InterPro" id="IPR046228">
    <property type="entry name" value="DUF6261"/>
</dbReference>
<dbReference type="GeneID" id="302999147"/>
<name>F2NW43_TRES6</name>
<dbReference type="eggNOG" id="ENOG503286U">
    <property type="taxonomic scope" value="Bacteria"/>
</dbReference>
<dbReference type="EMBL" id="CP002631">
    <property type="protein sequence ID" value="AEB14898.1"/>
    <property type="molecule type" value="Genomic_DNA"/>
</dbReference>
<evidence type="ECO:0000313" key="1">
    <source>
        <dbReference type="EMBL" id="AEB14898.1"/>
    </source>
</evidence>
<dbReference type="AlphaFoldDB" id="F2NW43"/>
<proteinExistence type="predicted"/>
<dbReference type="STRING" id="869209.Tresu_2025"/>
<dbReference type="Pfam" id="PF19775">
    <property type="entry name" value="DUF6261"/>
    <property type="match status" value="1"/>
</dbReference>
<gene>
    <name evidence="1" type="ordered locus">Tresu_2025</name>
</gene>
<protein>
    <submittedName>
        <fullName evidence="1">Uncharacterized protein</fullName>
    </submittedName>
</protein>
<accession>F2NW43</accession>
<reference evidence="2" key="2">
    <citation type="submission" date="2011-04" db="EMBL/GenBank/DDBJ databases">
        <title>The complete genome of chromosome of Treponema succinifaciens DSM 2489.</title>
        <authorList>
            <person name="Lucas S."/>
            <person name="Copeland A."/>
            <person name="Lapidus A."/>
            <person name="Bruce D."/>
            <person name="Goodwin L."/>
            <person name="Pitluck S."/>
            <person name="Peters L."/>
            <person name="Kyrpides N."/>
            <person name="Mavromatis K."/>
            <person name="Ivanova N."/>
            <person name="Ovchinnikova G."/>
            <person name="Teshima H."/>
            <person name="Detter J.C."/>
            <person name="Tapia R."/>
            <person name="Han C."/>
            <person name="Land M."/>
            <person name="Hauser L."/>
            <person name="Markowitz V."/>
            <person name="Cheng J.-F."/>
            <person name="Hugenholtz P."/>
            <person name="Woyke T."/>
            <person name="Wu D."/>
            <person name="Gronow S."/>
            <person name="Wellnitz S."/>
            <person name="Brambilla E."/>
            <person name="Klenk H.-P."/>
            <person name="Eisen J.A."/>
        </authorList>
    </citation>
    <scope>NUCLEOTIDE SEQUENCE [LARGE SCALE GENOMIC DNA]</scope>
    <source>
        <strain evidence="2">ATCC 33096 / DSM 2489 / 6091</strain>
    </source>
</reference>
<organism evidence="1 2">
    <name type="scientific">Treponema succinifaciens (strain ATCC 33096 / DSM 2489 / 6091)</name>
    <dbReference type="NCBI Taxonomy" id="869209"/>
    <lineage>
        <taxon>Bacteria</taxon>
        <taxon>Pseudomonadati</taxon>
        <taxon>Spirochaetota</taxon>
        <taxon>Spirochaetia</taxon>
        <taxon>Spirochaetales</taxon>
        <taxon>Treponemataceae</taxon>
        <taxon>Treponema</taxon>
    </lineage>
</organism>
<sequence>MNKLRNSIRVTAADGLSDYFVRLYKDFEIEDKFLAEIFGEIERLSAKITTAIMQDRVKSSLAEKDRARNEEIRKLNALLKGYAVFPSAEKRECAKRLLAVFKKYGLKITSENYSSKSSLIESILEDFSREQEKSDAASLDGVAELIQSLRNAENDFYKANDEFVRGRALKNESAYSIKGRLVRTINEKLVPYLSAMSIADNSAYGNFAQNVERQIKKLNSAVPKTKKSPPQ</sequence>